<dbReference type="Proteomes" id="UP000186601">
    <property type="component" value="Unassembled WGS sequence"/>
</dbReference>
<comment type="caution">
    <text evidence="2">The sequence shown here is derived from an EMBL/GenBank/DDBJ whole genome shotgun (WGS) entry which is preliminary data.</text>
</comment>
<accession>A0A2R6NU95</accession>
<dbReference type="OrthoDB" id="2571149at2759"/>
<keyword evidence="3" id="KW-1185">Reference proteome</keyword>
<feature type="region of interest" description="Disordered" evidence="1">
    <location>
        <begin position="382"/>
        <end position="409"/>
    </location>
</feature>
<protein>
    <submittedName>
        <fullName evidence="2">Uncharacterized protein</fullName>
    </submittedName>
</protein>
<name>A0A2R6NU95_9APHY</name>
<organism evidence="2 3">
    <name type="scientific">Hermanssonia centrifuga</name>
    <dbReference type="NCBI Taxonomy" id="98765"/>
    <lineage>
        <taxon>Eukaryota</taxon>
        <taxon>Fungi</taxon>
        <taxon>Dikarya</taxon>
        <taxon>Basidiomycota</taxon>
        <taxon>Agaricomycotina</taxon>
        <taxon>Agaricomycetes</taxon>
        <taxon>Polyporales</taxon>
        <taxon>Meruliaceae</taxon>
        <taxon>Hermanssonia</taxon>
    </lineage>
</organism>
<dbReference type="EMBL" id="MLYV02000836">
    <property type="protein sequence ID" value="PSR76748.1"/>
    <property type="molecule type" value="Genomic_DNA"/>
</dbReference>
<proteinExistence type="predicted"/>
<gene>
    <name evidence="2" type="ORF">PHLCEN_2v8233</name>
</gene>
<evidence type="ECO:0000313" key="2">
    <source>
        <dbReference type="EMBL" id="PSR76748.1"/>
    </source>
</evidence>
<dbReference type="STRING" id="98765.A0A2R6NU95"/>
<dbReference type="AlphaFoldDB" id="A0A2R6NU95"/>
<evidence type="ECO:0000313" key="3">
    <source>
        <dbReference type="Proteomes" id="UP000186601"/>
    </source>
</evidence>
<sequence length="409" mass="47929">MTSTVVAPPPSTHYAPSPKSLLHRERLAKLVSPLKRVTPRVPFWYLAAHRIPTLWTLYRGLLRDAPSDIVRWRIGRLFRQYRHLTSATATKEQLVKAHRWADIFAKAKQGDARLQAILQRYSSMVAAKREKAHFAEIIRKELKWQKMLKNRPMLTGAFFRPSTFNKPLPRMKPQPIHITGMINRRRKAHGHRSEKSEILSEWRSDLRTEAKYDELLAQNARNDGVKLETEYASHLSDWDSLLIEKQTALNRTLNREIERQATPFPPVMLDQIAKARQFKFRNKAREFERECRGEVLPRTIARRNKRPPAHILVRMTEKQKRWDKITRNVSEVGYVAYVKQKLGFKLRNPEAWKAELGKPEDQPRLDAMEEEIRRQNIAKRVQAQRALMRGERAKRKSDRGTQPKLDATA</sequence>
<evidence type="ECO:0000256" key="1">
    <source>
        <dbReference type="SAM" id="MobiDB-lite"/>
    </source>
</evidence>
<reference evidence="2 3" key="1">
    <citation type="submission" date="2018-02" db="EMBL/GenBank/DDBJ databases">
        <title>Genome sequence of the basidiomycete white-rot fungus Phlebia centrifuga.</title>
        <authorList>
            <person name="Granchi Z."/>
            <person name="Peng M."/>
            <person name="de Vries R.P."/>
            <person name="Hilden K."/>
            <person name="Makela M.R."/>
            <person name="Grigoriev I."/>
            <person name="Riley R."/>
        </authorList>
    </citation>
    <scope>NUCLEOTIDE SEQUENCE [LARGE SCALE GENOMIC DNA]</scope>
    <source>
        <strain evidence="2 3">FBCC195</strain>
    </source>
</reference>